<evidence type="ECO:0000256" key="15">
    <source>
        <dbReference type="SAM" id="SignalP"/>
    </source>
</evidence>
<dbReference type="InterPro" id="IPR027417">
    <property type="entry name" value="P-loop_NTPase"/>
</dbReference>
<evidence type="ECO:0000256" key="3">
    <source>
        <dbReference type="ARBA" id="ARBA00022490"/>
    </source>
</evidence>
<dbReference type="Gene3D" id="1.10.8.720">
    <property type="entry name" value="Region D6 of dynein motor"/>
    <property type="match status" value="1"/>
</dbReference>
<feature type="repeat" description="Filamin" evidence="13">
    <location>
        <begin position="435"/>
        <end position="532"/>
    </location>
</feature>
<dbReference type="Pfam" id="PF17852">
    <property type="entry name" value="Dynein_AAA_lid"/>
    <property type="match status" value="1"/>
</dbReference>
<dbReference type="InterPro" id="IPR035706">
    <property type="entry name" value="AAA_9"/>
</dbReference>
<dbReference type="Gene3D" id="1.20.140.100">
    <property type="entry name" value="Dynein heavy chain, N-terminal domain 2"/>
    <property type="match status" value="1"/>
</dbReference>
<feature type="domain" description="AAA+ ATPase" evidence="16">
    <location>
        <begin position="1959"/>
        <end position="2110"/>
    </location>
</feature>
<keyword evidence="15" id="KW-0732">Signal</keyword>
<dbReference type="SMART" id="SM00557">
    <property type="entry name" value="IG_FLMN"/>
    <property type="match status" value="1"/>
</dbReference>
<dbReference type="InterPro" id="IPR004273">
    <property type="entry name" value="Dynein_heavy_D6_P-loop"/>
</dbReference>
<dbReference type="Gene3D" id="1.10.472.130">
    <property type="match status" value="1"/>
</dbReference>
<evidence type="ECO:0000256" key="7">
    <source>
        <dbReference type="ARBA" id="ARBA00023017"/>
    </source>
</evidence>
<dbReference type="Pfam" id="PF12781">
    <property type="entry name" value="AAA_9"/>
    <property type="match status" value="1"/>
</dbReference>
<dbReference type="CDD" id="cd00102">
    <property type="entry name" value="IPT"/>
    <property type="match status" value="1"/>
</dbReference>
<dbReference type="InterPro" id="IPR015915">
    <property type="entry name" value="Kelch-typ_b-propeller"/>
</dbReference>
<dbReference type="InterPro" id="IPR024317">
    <property type="entry name" value="Dynein_heavy_chain_D4_dom"/>
</dbReference>
<sequence>MPTPRSGMTLTVVGTNAFLFGGLGAASPPGPTSDLFILRLGSAEHEWCRLSLAGGPAARWRHSATLVDAGAVLVFGGFASSTTRMNDVWVFNTVTMEWWQPVPQSSACVSGNHLPSSWPGCPCPRGSHTATLVAVSASPGSAPRKQLYVFGGYGGSGYGRRDLDDLHVLDCDAWKWSRPAAKGRAPEKRSGHSACACDASLYVFGGWSAAKQFGDMHVLDCAQEPPVWAEVAAGMPDARWNHAACGVMAIPSWKIFVFGGTGAGAKGLTAGDALGKTHNDIAMLDTGAQKWTLPAVSGALPPPRSDSVLSYDVKGSKLMIFGGWSNEWFNDVYMLDVGSVVGPPYAIMDIYPKLGPITGSTPIEITGIDFVNTPQVVVRFATKKAYVDVKGVYSSNTKITCESPDCSKFPPGPVEVRVALNGDSFTTTFQPFELFAVTAASQCIMYGPGILAGCAVNEETMFIIQARDASNNPRTSGGDEFEVTVKHLGGGEEGEDVAVHGVAVQDQDDGTYVVMYTAPNPGEYEVDVQFKGTFGGEEGAVRGSNVVCLFEEFVSRDNNTMAGKLVLDALKQDLNFLLEFSRKTNEGITAKVKDETWSNEQSVNSLVSVKEHLNLIAERREEVELVMDRSSAILAYLRAQGVNIAPMEAQLKKARGTWESSVAELPNVETKLAPLVKQQASKMRGDIETYEKGVFAYLEEVNNAPYKTFGTGAPSALTLLTTAKEVHAREKNRCTEMLHLANMFDCPRDMARSQDIILSISEMLMHFTELWECAKESTMFIEEAQETRWVDIDSDGMEEAGRDFVQKVKRLPKDCKESDAFLGLDKFVKEFLKTCPLIGALHHPGMRPRHWTALMDATGVSFSIPSESPDMRLREILALGLHNFGNEVEEITDKAVKEAKQEDTLTSLESAWSSISFVATMYKETDVPLLKLSEEDFELLEADQLTLQGMVASRYDHFKEDSSKWQKQLVAVSEVNQILSEIQRMWSYLEPLFIGSEEVKKELPADAKRFAGIDAQVRQILKRCNEIKNVKQACTQSGLLGKLEALQGDQEICKKSLSDFLDGKRRLFPRFYFTSEADLLDILSNGSMPSKIMRHVDKVFLSTKTLELEEAPGVRPKAKAWISGVGQEEVDFEPFVPLEGKVEIYLQIVLEGQRGALRKRLDKSMKNYVNLSRTDWLMNKFKGKPIDPAQISILVAAIQYCQEVEMTFDKLGKGNVQAFEDYNATQVTQLNDLIKLTQTDLTKSDRTRVMVMITMDSHSRDVIEKLVREKVAEVSCFQWQSQLKQTYAEEGNTSSTKCKVCDASFDYGFEYLGNGPRLVITPLTDRIYVTATQALNLKMGCAPAGPAGTGKTESTKDLASALGKCCYVFNCSPEMDYQSLGNIFKGLASSGSWGCFDEFNRLIPEVLSVCSVQFKAVCDGNKQFQQSDLSTHSIVVEGDSIKLDPTNGAFITMNPGYLGRSELPEGLKALFRPMTVMVPDLVLICENMLMAEGFVSAKVLASKFYTLYNLLKDLLSKQEHYDWGLRAIKSVLVVAGSMKRSSPDLPEDALLMRALRDTNTPKIVQADEVVFFGLLGDLFPGLDPPRVVDDALGVCIAKSCELNGLWPDETFKLKCLQLDELLAIRHCVFTMGPAGAGKSACWKMLSGGMNVRDPQNRVKVVDLNPKVLPTEDLYGHVSLATREWKDGLLSVIMRDLGQIPDEKPKWILLDGDLDANWIESMNSVMDDNKMLTLASNERIPLKPYMRMIFEIRDLAYATPATVSRAGILYISTDEGSQWRSLIASWVQSRPEDVYSDESRGLLQELFEKYMPSTIAFYNKSVAAVVPINDINIVSSLLRLLDGLLTPDAISNSHKLETAFVFACIWAFGSALTTSDDGIEHQKEFSEWWRSTHKTVRMPTRDTIFDYWLDPENTKFEPWKQAPSFKTIQFDSRSMNMSEVTVPTTETASILFWSKLLVQKGVPIMLCGPAGTGKTQLVNGLIQEFKPESQLSVTVNMNFYSSAVAVMGSLEAPLRKRTGSTYGPPGSAKMVYFVDDLNLPEVDKYNTQSAIALIRQHLDYEHWYDPVKFTSKTVSDCQYITAMNPTAGSFVVNPRLQRWFTTFAVGMPSATSLLTIYATFLEGHLVNNTFHGTIITSSNTLIKGALGVHKEVADTYRKTAANFHYEFNIRHLANVFAGLLVSKPENFDTPEKFCYLWLHESERVYGDRIVDQAGLKKFREIMQNQAKKAFPQFNASKFYLEQNADPLIFCHFAGGESEEGSYNQVKDMDSIRSTLENALGEYNEINAVMDLVLFDDAIGHVARITRIISNSAGHAMLVGVGGSGKQSLSRLAAHICGFTTVQITISSTYGVSDLKSDLQAMYRKAGIRQEGVQFLFTDNQITNEKFLVYLNDLLASGNIPDLYTKDEQDAIVNEVVGKVKAAGLSQEPDSCWRYFINEVRKNLHCVLCFSPVGDDFRVRARKFPALVNCTVIDWFHPWPADALLSVGQKFLADLELGEESVRTGIERFMPHSFVTTQKVAERFFAVEGRHVHSTPKTYLEFLKLYGLMLNKKTEENSTASFRLSNGVEKLKACSEAVTHLESNLKEMLLEAEEKREVSEGIANRVSAEKKIVEAATADANVEKDKVEVMQKEIGAQQADAEADLAKAEPAVVAAMSALDTLDKKDLGSCKTMSKPPPGVGDIFSAVAVLLAGVNPAIITQKNGKVKDKDRSWDACKKSLLGNVNGLVDDLKGYKTKIDASEIPLVNWTEVRPYLQMEHFNVETIEKKNSAAAGLCSWVLNIVAYYDIVITVEPKRKALREAATKLEAANEQLAEVQGKVKDLQDRLDKLTADFDAADKAKNDAQEVSSKGKMKLELAQRLTTALGSEGSRWSTGIQTLAGKRDLIVGDSLMAAAFISYIGPFTKEFRVDLVMNEWLPFLQTAVVGKSIAMSQDCDPLKTLTTESEICGWNAQGLPSDPVSAENGTIVCNSSRWPLIIDPQLQGVSWIKTMESKVERNLQITRLGAPDMLAKLEQSIENGWSLLIENMGEKVDAVLTPVISRAVIKRGTRFILKLGENEVEYNKDFKLFLHTKLSNPHYPPEIQAECTLVNFTVTQKGLEDQLLALVVRKERPDLASKKAGIVQQSNQFKVQLAALEDEILIKLAAAEGDVTEDRDLIEGLEEAKRVSTEVTEKLEEGAKTNATIEETSENFRSVASRGSLLFFLMNSLHKMHTYYMYSLNAFVVIFQKGIQGGQEKLSSSGGGGGRKTMMRGLSRLKNIAKTVIKAERFNWNKDMLESARMPSGDDLAGMIGGLLGKQKEAAELSQMTPEIIEGRCRTLKSVITETLFDYLRRGLFDKDKLTVATMLQFKIQVAEGAVKQELVDAMVNNKQGVDQVPMTEEIAAFMPENLWNRLKGLEEALAVGENKIVPFFEEISDKVSADAEDWMEWYNGASPETLTMPGEFGETLSQIEKLLIIRALRPDRMPFALEAYLTENLGKQYVQQPPFDMTTTYQESSASTPVFFTLFPGVDPTPWVEKLAASFDISAEKGTFANISLGQGQETPAENMLEKMAASGGWVMLQNVHLMTSWLPILDRKLEVCAETAHQDFRCFISAEPPSFSYMKNMPEALLQACIKVANEAPSDLRSNLTRAWGSFNQERLDACSKAKEFRACMFGLCLFHSLMLGRKKFGAQGWSRGYSFNMGDLAICVDILQNYLNQGDGKTAVPFQDLRYLFGEIMYGGHITDFWDRRTCSTYLECVFTEGLLVQAELAPKFVSPDPVGMTYSSYADYIDRALPVESPVLFGLHNNAEIGYLTNNTETLFGTILKLNMGTGGGGGEAGGSGLRGTVEDLIGKCPHKFDLLSIAERAKPLLGESHGPFVTVTTQECTRMNVLLKAISGTLEDLRKGMNGQLNMTQQLEDLAEALAINQVPGRNPFHSMSWEKDAWQSKKSLASWFMDLLTRNVELRKWSETMVLPFTLWLPGLFNPTAFLTAIKQVTARAKGLPLDKMSIETHVTKMVKVSEVEARGKYPEDGAFVHGLFIEGARWLGGEEADNMQYNVSGVDCEGMLAESKLKELMPMMPVMYCKAVVNQDDWMPVAVGYLRPEADIYNSPVYLTSARGGTFCTLATLKTEAGRSSKWVLAGVCLLLQNDD</sequence>
<evidence type="ECO:0000259" key="16">
    <source>
        <dbReference type="SMART" id="SM00382"/>
    </source>
</evidence>
<feature type="coiled-coil region" evidence="14">
    <location>
        <begin position="2794"/>
        <end position="2845"/>
    </location>
</feature>
<dbReference type="SMART" id="SM00382">
    <property type="entry name" value="AAA"/>
    <property type="match status" value="2"/>
</dbReference>
<keyword evidence="6" id="KW-0067">ATP-binding</keyword>
<evidence type="ECO:0000313" key="18">
    <source>
        <dbReference type="EMBL" id="GMI34397.1"/>
    </source>
</evidence>
<dbReference type="SUPFAM" id="SSF52540">
    <property type="entry name" value="P-loop containing nucleoside triphosphate hydrolases"/>
    <property type="match status" value="4"/>
</dbReference>
<evidence type="ECO:0000256" key="4">
    <source>
        <dbReference type="ARBA" id="ARBA00022701"/>
    </source>
</evidence>
<dbReference type="Gene3D" id="1.20.920.20">
    <property type="match status" value="1"/>
</dbReference>
<evidence type="ECO:0000256" key="14">
    <source>
        <dbReference type="SAM" id="Coils"/>
    </source>
</evidence>
<dbReference type="InterPro" id="IPR041228">
    <property type="entry name" value="Dynein_C"/>
</dbReference>
<keyword evidence="5" id="KW-0547">Nucleotide-binding</keyword>
<dbReference type="InterPro" id="IPR042222">
    <property type="entry name" value="Dynein_2_N"/>
</dbReference>
<keyword evidence="3" id="KW-0963">Cytoplasm</keyword>
<comment type="caution">
    <text evidence="18">The sequence shown here is derived from an EMBL/GenBank/DDBJ whole genome shotgun (WGS) entry which is preliminary data.</text>
</comment>
<evidence type="ECO:0000256" key="11">
    <source>
        <dbReference type="ARBA" id="ARBA00023212"/>
    </source>
</evidence>
<keyword evidence="11" id="KW-0206">Cytoskeleton</keyword>
<organism evidence="18 19">
    <name type="scientific">Tetraparma gracilis</name>
    <dbReference type="NCBI Taxonomy" id="2962635"/>
    <lineage>
        <taxon>Eukaryota</taxon>
        <taxon>Sar</taxon>
        <taxon>Stramenopiles</taxon>
        <taxon>Ochrophyta</taxon>
        <taxon>Bolidophyceae</taxon>
        <taxon>Parmales</taxon>
        <taxon>Triparmaceae</taxon>
        <taxon>Tetraparma</taxon>
    </lineage>
</organism>
<keyword evidence="12" id="KW-0966">Cell projection</keyword>
<dbReference type="InterPro" id="IPR026983">
    <property type="entry name" value="DHC"/>
</dbReference>
<keyword evidence="7" id="KW-0243">Dynein</keyword>
<feature type="coiled-coil region" evidence="14">
    <location>
        <begin position="2576"/>
        <end position="2631"/>
    </location>
</feature>
<proteinExistence type="inferred from homology"/>
<comment type="similarity">
    <text evidence="2">Belongs to the dynein heavy chain family.</text>
</comment>
<evidence type="ECO:0000256" key="8">
    <source>
        <dbReference type="ARBA" id="ARBA00023054"/>
    </source>
</evidence>
<feature type="chain" id="PRO_5047165505" description="Dynein alpha chain, flagellar outer arm" evidence="15">
    <location>
        <begin position="26"/>
        <end position="4133"/>
    </location>
</feature>
<keyword evidence="9" id="KW-0969">Cilium</keyword>
<dbReference type="Proteomes" id="UP001165060">
    <property type="component" value="Unassembled WGS sequence"/>
</dbReference>
<name>A0ABQ6MVW0_9STRA</name>
<evidence type="ECO:0008006" key="20">
    <source>
        <dbReference type="Google" id="ProtNLM"/>
    </source>
</evidence>
<dbReference type="InterPro" id="IPR013783">
    <property type="entry name" value="Ig-like_fold"/>
</dbReference>
<evidence type="ECO:0000256" key="2">
    <source>
        <dbReference type="ARBA" id="ARBA00008887"/>
    </source>
</evidence>
<dbReference type="Pfam" id="PF17857">
    <property type="entry name" value="AAA_lid_1"/>
    <property type="match status" value="1"/>
</dbReference>
<dbReference type="Gene3D" id="1.20.1270.280">
    <property type="match status" value="1"/>
</dbReference>
<dbReference type="Gene3D" id="1.10.8.1220">
    <property type="match status" value="1"/>
</dbReference>
<dbReference type="Gene3D" id="3.10.490.20">
    <property type="match status" value="1"/>
</dbReference>
<dbReference type="Pfam" id="PF12775">
    <property type="entry name" value="AAA_7"/>
    <property type="match status" value="1"/>
</dbReference>
<dbReference type="Gene3D" id="2.120.10.80">
    <property type="entry name" value="Kelch-type beta propeller"/>
    <property type="match status" value="2"/>
</dbReference>
<dbReference type="Pfam" id="PF03028">
    <property type="entry name" value="Dynein_heavy"/>
    <property type="match status" value="1"/>
</dbReference>
<feature type="domain" description="AAA+ ATPase" evidence="16">
    <location>
        <begin position="1337"/>
        <end position="1481"/>
    </location>
</feature>
<dbReference type="InterPro" id="IPR041466">
    <property type="entry name" value="Dynein_AAA5_ext"/>
</dbReference>
<dbReference type="Pfam" id="PF18199">
    <property type="entry name" value="Dynein_C"/>
    <property type="match status" value="1"/>
</dbReference>
<dbReference type="InterPro" id="IPR041589">
    <property type="entry name" value="DNAH3_AAA_lid_1"/>
</dbReference>
<dbReference type="EMBL" id="BRYB01000635">
    <property type="protein sequence ID" value="GMI34397.1"/>
    <property type="molecule type" value="Genomic_DNA"/>
</dbReference>
<dbReference type="Pfam" id="PF18198">
    <property type="entry name" value="AAA_lid_11"/>
    <property type="match status" value="1"/>
</dbReference>
<dbReference type="Pfam" id="PF00630">
    <property type="entry name" value="Filamin"/>
    <property type="match status" value="1"/>
</dbReference>
<feature type="domain" description="IPT/TIG" evidence="17">
    <location>
        <begin position="344"/>
        <end position="435"/>
    </location>
</feature>
<keyword evidence="19" id="KW-1185">Reference proteome</keyword>
<accession>A0ABQ6MVW0</accession>
<evidence type="ECO:0000256" key="13">
    <source>
        <dbReference type="PROSITE-ProRule" id="PRU00087"/>
    </source>
</evidence>
<dbReference type="Pfam" id="PF24681">
    <property type="entry name" value="Kelch_KLHDC2_KLHL20_DRC7"/>
    <property type="match status" value="2"/>
</dbReference>
<keyword evidence="10" id="KW-0505">Motor protein</keyword>
<dbReference type="Gene3D" id="6.10.140.1060">
    <property type="match status" value="1"/>
</dbReference>
<evidence type="ECO:0000259" key="17">
    <source>
        <dbReference type="SMART" id="SM00429"/>
    </source>
</evidence>
<dbReference type="SMART" id="SM00429">
    <property type="entry name" value="IPT"/>
    <property type="match status" value="1"/>
</dbReference>
<dbReference type="Gene3D" id="1.20.920.30">
    <property type="match status" value="1"/>
</dbReference>
<dbReference type="SUPFAM" id="SSF117281">
    <property type="entry name" value="Kelch motif"/>
    <property type="match status" value="1"/>
</dbReference>
<dbReference type="InterPro" id="IPR043160">
    <property type="entry name" value="Dynein_C_barrel"/>
</dbReference>
<dbReference type="InterPro" id="IPR035699">
    <property type="entry name" value="AAA_6"/>
</dbReference>
<dbReference type="PROSITE" id="PS50194">
    <property type="entry name" value="FILAMIN_REPEAT"/>
    <property type="match status" value="1"/>
</dbReference>
<evidence type="ECO:0000256" key="12">
    <source>
        <dbReference type="ARBA" id="ARBA00023273"/>
    </source>
</evidence>
<evidence type="ECO:0000256" key="5">
    <source>
        <dbReference type="ARBA" id="ARBA00022741"/>
    </source>
</evidence>
<dbReference type="Gene3D" id="2.60.40.10">
    <property type="entry name" value="Immunoglobulins"/>
    <property type="match status" value="2"/>
</dbReference>
<keyword evidence="4" id="KW-0493">Microtubule</keyword>
<comment type="subcellular location">
    <subcellularLocation>
        <location evidence="1">Cytoplasm</location>
        <location evidence="1">Cytoskeleton</location>
        <location evidence="1">Cilium axoneme</location>
    </subcellularLocation>
</comment>
<dbReference type="Pfam" id="PF12780">
    <property type="entry name" value="AAA_8"/>
    <property type="match status" value="1"/>
</dbReference>
<evidence type="ECO:0000256" key="10">
    <source>
        <dbReference type="ARBA" id="ARBA00023175"/>
    </source>
</evidence>
<dbReference type="InterPro" id="IPR042228">
    <property type="entry name" value="Dynein_linker_3"/>
</dbReference>
<evidence type="ECO:0000256" key="9">
    <source>
        <dbReference type="ARBA" id="ARBA00023069"/>
    </source>
</evidence>
<dbReference type="Gene3D" id="3.20.180.20">
    <property type="entry name" value="Dynein heavy chain, N-terminal domain 2"/>
    <property type="match status" value="1"/>
</dbReference>
<dbReference type="InterPro" id="IPR013602">
    <property type="entry name" value="Dynein_heavy_linker"/>
</dbReference>
<dbReference type="Gene3D" id="1.10.8.710">
    <property type="match status" value="1"/>
</dbReference>
<dbReference type="Pfam" id="PF12777">
    <property type="entry name" value="MT"/>
    <property type="match status" value="1"/>
</dbReference>
<dbReference type="InterPro" id="IPR042219">
    <property type="entry name" value="AAA_lid_11_sf"/>
</dbReference>
<dbReference type="Pfam" id="PF01833">
    <property type="entry name" value="TIG"/>
    <property type="match status" value="1"/>
</dbReference>
<keyword evidence="8 14" id="KW-0175">Coiled coil</keyword>
<dbReference type="SUPFAM" id="SSF81296">
    <property type="entry name" value="E set domains"/>
    <property type="match status" value="2"/>
</dbReference>
<dbReference type="InterPro" id="IPR043157">
    <property type="entry name" value="Dynein_AAA1S"/>
</dbReference>
<dbReference type="InterPro" id="IPR014756">
    <property type="entry name" value="Ig_E-set"/>
</dbReference>
<reference evidence="18 19" key="1">
    <citation type="journal article" date="2023" name="Commun. Biol.">
        <title>Genome analysis of Parmales, the sister group of diatoms, reveals the evolutionary specialization of diatoms from phago-mixotrophs to photoautotrophs.</title>
        <authorList>
            <person name="Ban H."/>
            <person name="Sato S."/>
            <person name="Yoshikawa S."/>
            <person name="Yamada K."/>
            <person name="Nakamura Y."/>
            <person name="Ichinomiya M."/>
            <person name="Sato N."/>
            <person name="Blanc-Mathieu R."/>
            <person name="Endo H."/>
            <person name="Kuwata A."/>
            <person name="Ogata H."/>
        </authorList>
    </citation>
    <scope>NUCLEOTIDE SEQUENCE [LARGE SCALE GENOMIC DNA]</scope>
</reference>
<dbReference type="InterPro" id="IPR002909">
    <property type="entry name" value="IPT_dom"/>
</dbReference>
<dbReference type="PANTHER" id="PTHR45703">
    <property type="entry name" value="DYNEIN HEAVY CHAIN"/>
    <property type="match status" value="1"/>
</dbReference>
<evidence type="ECO:0000313" key="19">
    <source>
        <dbReference type="Proteomes" id="UP001165060"/>
    </source>
</evidence>
<dbReference type="InterPro" id="IPR024743">
    <property type="entry name" value="Dynein_HC_stalk"/>
</dbReference>
<dbReference type="InterPro" id="IPR041658">
    <property type="entry name" value="AAA_lid_11"/>
</dbReference>
<gene>
    <name evidence="18" type="ORF">TeGR_g6813</name>
</gene>
<dbReference type="Gene3D" id="1.10.287.2620">
    <property type="match status" value="1"/>
</dbReference>
<dbReference type="PANTHER" id="PTHR45703:SF8">
    <property type="entry name" value="DYNEINS HEAVY CHAIN"/>
    <property type="match status" value="1"/>
</dbReference>
<dbReference type="Pfam" id="PF08393">
    <property type="entry name" value="DHC_N2"/>
    <property type="match status" value="1"/>
</dbReference>
<dbReference type="InterPro" id="IPR017868">
    <property type="entry name" value="Filamin/ABP280_repeat-like"/>
</dbReference>
<dbReference type="Gene3D" id="3.40.50.300">
    <property type="entry name" value="P-loop containing nucleotide triphosphate hydrolases"/>
    <property type="match status" value="5"/>
</dbReference>
<dbReference type="Gene3D" id="1.20.58.1120">
    <property type="match status" value="1"/>
</dbReference>
<feature type="signal peptide" evidence="15">
    <location>
        <begin position="1"/>
        <end position="25"/>
    </location>
</feature>
<dbReference type="Pfam" id="PF12774">
    <property type="entry name" value="AAA_6"/>
    <property type="match status" value="1"/>
</dbReference>
<dbReference type="InterPro" id="IPR003593">
    <property type="entry name" value="AAA+_ATPase"/>
</dbReference>
<protein>
    <recommendedName>
        <fullName evidence="20">Dynein alpha chain, flagellar outer arm</fullName>
    </recommendedName>
</protein>
<dbReference type="InterPro" id="IPR001298">
    <property type="entry name" value="Filamin/ABP280_rpt"/>
</dbReference>
<evidence type="ECO:0000256" key="6">
    <source>
        <dbReference type="ARBA" id="ARBA00022840"/>
    </source>
</evidence>
<evidence type="ECO:0000256" key="1">
    <source>
        <dbReference type="ARBA" id="ARBA00004430"/>
    </source>
</evidence>